<evidence type="ECO:0000256" key="3">
    <source>
        <dbReference type="ARBA" id="ARBA00023110"/>
    </source>
</evidence>
<dbReference type="EMBL" id="JALLPB020000026">
    <property type="protein sequence ID" value="KAL3823944.1"/>
    <property type="molecule type" value="Genomic_DNA"/>
</dbReference>
<name>A0ABD3SH89_9STRA</name>
<evidence type="ECO:0000256" key="1">
    <source>
        <dbReference type="ARBA" id="ARBA00000971"/>
    </source>
</evidence>
<keyword evidence="10" id="KW-1185">Reference proteome</keyword>
<evidence type="ECO:0000256" key="4">
    <source>
        <dbReference type="ARBA" id="ARBA00023235"/>
    </source>
</evidence>
<keyword evidence="4 5" id="KW-0413">Isomerase</keyword>
<evidence type="ECO:0000313" key="10">
    <source>
        <dbReference type="Proteomes" id="UP001530377"/>
    </source>
</evidence>
<feature type="chain" id="PRO_5044839062" description="peptidylprolyl isomerase" evidence="7">
    <location>
        <begin position="18"/>
        <end position="242"/>
    </location>
</feature>
<gene>
    <name evidence="9" type="ORF">ACHAXA_007915</name>
</gene>
<feature type="signal peptide" evidence="7">
    <location>
        <begin position="1"/>
        <end position="17"/>
    </location>
</feature>
<organism evidence="9 10">
    <name type="scientific">Cyclostephanos tholiformis</name>
    <dbReference type="NCBI Taxonomy" id="382380"/>
    <lineage>
        <taxon>Eukaryota</taxon>
        <taxon>Sar</taxon>
        <taxon>Stramenopiles</taxon>
        <taxon>Ochrophyta</taxon>
        <taxon>Bacillariophyta</taxon>
        <taxon>Coscinodiscophyceae</taxon>
        <taxon>Thalassiosirophycidae</taxon>
        <taxon>Stephanodiscales</taxon>
        <taxon>Stephanodiscaceae</taxon>
        <taxon>Cyclostephanos</taxon>
    </lineage>
</organism>
<reference evidence="9 10" key="1">
    <citation type="submission" date="2024-10" db="EMBL/GenBank/DDBJ databases">
        <title>Updated reference genomes for cyclostephanoid diatoms.</title>
        <authorList>
            <person name="Roberts W.R."/>
            <person name="Alverson A.J."/>
        </authorList>
    </citation>
    <scope>NUCLEOTIDE SEQUENCE [LARGE SCALE GENOMIC DNA]</scope>
    <source>
        <strain evidence="9 10">AJA228-03</strain>
    </source>
</reference>
<evidence type="ECO:0000313" key="9">
    <source>
        <dbReference type="EMBL" id="KAL3823944.1"/>
    </source>
</evidence>
<evidence type="ECO:0000256" key="2">
    <source>
        <dbReference type="ARBA" id="ARBA00013194"/>
    </source>
</evidence>
<evidence type="ECO:0000259" key="8">
    <source>
        <dbReference type="PROSITE" id="PS50059"/>
    </source>
</evidence>
<dbReference type="PANTHER" id="PTHR43811">
    <property type="entry name" value="FKBP-TYPE PEPTIDYL-PROLYL CIS-TRANS ISOMERASE FKPA"/>
    <property type="match status" value="1"/>
</dbReference>
<proteinExistence type="predicted"/>
<dbReference type="AlphaFoldDB" id="A0ABD3SH89"/>
<dbReference type="InterPro" id="IPR001179">
    <property type="entry name" value="PPIase_FKBP_dom"/>
</dbReference>
<dbReference type="GO" id="GO:0003755">
    <property type="term" value="F:peptidyl-prolyl cis-trans isomerase activity"/>
    <property type="evidence" value="ECO:0007669"/>
    <property type="project" value="UniProtKB-KW"/>
</dbReference>
<evidence type="ECO:0000256" key="7">
    <source>
        <dbReference type="SAM" id="SignalP"/>
    </source>
</evidence>
<dbReference type="InterPro" id="IPR046357">
    <property type="entry name" value="PPIase_dom_sf"/>
</dbReference>
<dbReference type="Pfam" id="PF00254">
    <property type="entry name" value="FKBP_C"/>
    <property type="match status" value="1"/>
</dbReference>
<keyword evidence="3 5" id="KW-0697">Rotamase</keyword>
<feature type="domain" description="PPIase FKBP-type" evidence="8">
    <location>
        <begin position="91"/>
        <end position="170"/>
    </location>
</feature>
<evidence type="ECO:0000256" key="5">
    <source>
        <dbReference type="PROSITE-ProRule" id="PRU00277"/>
    </source>
</evidence>
<keyword evidence="7" id="KW-0732">Signal</keyword>
<dbReference type="EC" id="5.2.1.8" evidence="2 5"/>
<dbReference type="Proteomes" id="UP001530377">
    <property type="component" value="Unassembled WGS sequence"/>
</dbReference>
<dbReference type="PANTHER" id="PTHR43811:SF19">
    <property type="entry name" value="39 KDA FK506-BINDING NUCLEAR PROTEIN"/>
    <property type="match status" value="1"/>
</dbReference>
<accession>A0ABD3SH89</accession>
<dbReference type="SUPFAM" id="SSF54534">
    <property type="entry name" value="FKBP-like"/>
    <property type="match status" value="1"/>
</dbReference>
<sequence>MKAACILLLWVIVPAAAFVSPAPLSRSSTTSLSAQKSRTEFLYDAAGLGIAAAAAAAAGGVSLPAFADETTPSGVSIKVTKSGTGPAPAIGELAAIRFSAYQGETKIDDIFDTPEPYFTRVGSGGLIKGVEEVLPKMRVGDRWVLTIPARKPRIPGNAEIVFDVEMVGLPAAGTTEILSRYVTVSPFHVSCEEGVAQHVTNSPRPGRKMLPNEAPIAPVEETRRSGASTLSGQAECGEHNED</sequence>
<protein>
    <recommendedName>
        <fullName evidence="2 5">peptidylprolyl isomerase</fullName>
        <ecNumber evidence="2 5">5.2.1.8</ecNumber>
    </recommendedName>
</protein>
<dbReference type="Gene3D" id="3.10.50.40">
    <property type="match status" value="1"/>
</dbReference>
<dbReference type="PROSITE" id="PS50059">
    <property type="entry name" value="FKBP_PPIASE"/>
    <property type="match status" value="1"/>
</dbReference>
<comment type="catalytic activity">
    <reaction evidence="1 5">
        <text>[protein]-peptidylproline (omega=180) = [protein]-peptidylproline (omega=0)</text>
        <dbReference type="Rhea" id="RHEA:16237"/>
        <dbReference type="Rhea" id="RHEA-COMP:10747"/>
        <dbReference type="Rhea" id="RHEA-COMP:10748"/>
        <dbReference type="ChEBI" id="CHEBI:83833"/>
        <dbReference type="ChEBI" id="CHEBI:83834"/>
        <dbReference type="EC" id="5.2.1.8"/>
    </reaction>
</comment>
<feature type="region of interest" description="Disordered" evidence="6">
    <location>
        <begin position="198"/>
        <end position="242"/>
    </location>
</feature>
<evidence type="ECO:0000256" key="6">
    <source>
        <dbReference type="SAM" id="MobiDB-lite"/>
    </source>
</evidence>
<comment type="caution">
    <text evidence="9">The sequence shown here is derived from an EMBL/GenBank/DDBJ whole genome shotgun (WGS) entry which is preliminary data.</text>
</comment>